<dbReference type="Proteomes" id="UP001476247">
    <property type="component" value="Unassembled WGS sequence"/>
</dbReference>
<dbReference type="PANTHER" id="PTHR46331:SF2">
    <property type="entry name" value="VALACYCLOVIR HYDROLASE"/>
    <property type="match status" value="1"/>
</dbReference>
<dbReference type="Pfam" id="PF00561">
    <property type="entry name" value="Abhydrolase_1"/>
    <property type="match status" value="1"/>
</dbReference>
<dbReference type="SUPFAM" id="SSF53474">
    <property type="entry name" value="alpha/beta-Hydrolases"/>
    <property type="match status" value="1"/>
</dbReference>
<accession>A0ABP9XR28</accession>
<feature type="domain" description="AB hydrolase-1" evidence="1">
    <location>
        <begin position="23"/>
        <end position="170"/>
    </location>
</feature>
<dbReference type="InterPro" id="IPR000073">
    <property type="entry name" value="AB_hydrolase_1"/>
</dbReference>
<keyword evidence="3" id="KW-1185">Reference proteome</keyword>
<sequence length="288" mass="33278">MPEHYLKVNNADLCYEIDGTGPFIVFVPGGNGGAKLFRRFRDLLVKHFTVVLYDRRGYFRSRFTGPLDHANRIATDVDDLYQLMTHLTDEKFIIFGVSASGALLMKYIETYPETISKLFAHEPMLFVDTFKDIDKHLQDHHHLHKVLRTEDKNVSLDILGNKYLNRLDRGILVDGQRHEKFNNWNYWIEHESKQYPFAKLDWDTIKTRKDILVILYGIDSVGFLITELVAGIAKRLDKETFPLPGGHIGFYTHHKAFAAEFIEICKAHSLFLKPSPSSDPLLLDQSKL</sequence>
<name>A0ABP9XR28_9FUNG</name>
<evidence type="ECO:0000313" key="2">
    <source>
        <dbReference type="EMBL" id="GAA5797259.1"/>
    </source>
</evidence>
<dbReference type="InterPro" id="IPR029058">
    <property type="entry name" value="AB_hydrolase_fold"/>
</dbReference>
<protein>
    <recommendedName>
        <fullName evidence="1">AB hydrolase-1 domain-containing protein</fullName>
    </recommendedName>
</protein>
<comment type="caution">
    <text evidence="2">The sequence shown here is derived from an EMBL/GenBank/DDBJ whole genome shotgun (WGS) entry which is preliminary data.</text>
</comment>
<evidence type="ECO:0000313" key="3">
    <source>
        <dbReference type="Proteomes" id="UP001476247"/>
    </source>
</evidence>
<gene>
    <name evidence="2" type="ORF">HPULCUR_002639</name>
</gene>
<proteinExistence type="predicted"/>
<organism evidence="2 3">
    <name type="scientific">Helicostylum pulchrum</name>
    <dbReference type="NCBI Taxonomy" id="562976"/>
    <lineage>
        <taxon>Eukaryota</taxon>
        <taxon>Fungi</taxon>
        <taxon>Fungi incertae sedis</taxon>
        <taxon>Mucoromycota</taxon>
        <taxon>Mucoromycotina</taxon>
        <taxon>Mucoromycetes</taxon>
        <taxon>Mucorales</taxon>
        <taxon>Mucorineae</taxon>
        <taxon>Mucoraceae</taxon>
        <taxon>Helicostylum</taxon>
    </lineage>
</organism>
<dbReference type="EMBL" id="BAABUJ010000007">
    <property type="protein sequence ID" value="GAA5797259.1"/>
    <property type="molecule type" value="Genomic_DNA"/>
</dbReference>
<dbReference type="Gene3D" id="3.40.50.1820">
    <property type="entry name" value="alpha/beta hydrolase"/>
    <property type="match status" value="1"/>
</dbReference>
<evidence type="ECO:0000259" key="1">
    <source>
        <dbReference type="Pfam" id="PF00561"/>
    </source>
</evidence>
<reference evidence="2 3" key="1">
    <citation type="submission" date="2024-04" db="EMBL/GenBank/DDBJ databases">
        <title>genome sequences of Mucor flavus KT1a and Helicostylum pulchrum KT1b strains isolation_sourced from the surface of a dry-aged beef.</title>
        <authorList>
            <person name="Toyotome T."/>
            <person name="Hosono M."/>
            <person name="Torimaru M."/>
            <person name="Fukuda K."/>
            <person name="Mikami N."/>
        </authorList>
    </citation>
    <scope>NUCLEOTIDE SEQUENCE [LARGE SCALE GENOMIC DNA]</scope>
    <source>
        <strain evidence="2 3">KT1b</strain>
    </source>
</reference>
<dbReference type="PANTHER" id="PTHR46331">
    <property type="entry name" value="VALACYCLOVIR HYDROLASE"/>
    <property type="match status" value="1"/>
</dbReference>